<dbReference type="PANTHER" id="PTHR33169:SF25">
    <property type="entry name" value="DNA-BINDING PROTEIN YIZB-RELATED"/>
    <property type="match status" value="1"/>
</dbReference>
<feature type="domain" description="Transcription regulator PadR N-terminal" evidence="1">
    <location>
        <begin position="16"/>
        <end position="88"/>
    </location>
</feature>
<proteinExistence type="predicted"/>
<dbReference type="RefSeq" id="WP_173220464.1">
    <property type="nucleotide sequence ID" value="NZ_CP048104.1"/>
</dbReference>
<dbReference type="Pfam" id="PF03551">
    <property type="entry name" value="PadR"/>
    <property type="match status" value="1"/>
</dbReference>
<dbReference type="Proteomes" id="UP000503088">
    <property type="component" value="Chromosome"/>
</dbReference>
<dbReference type="PANTHER" id="PTHR33169">
    <property type="entry name" value="PADR-FAMILY TRANSCRIPTIONAL REGULATOR"/>
    <property type="match status" value="1"/>
</dbReference>
<dbReference type="SUPFAM" id="SSF46785">
    <property type="entry name" value="Winged helix' DNA-binding domain"/>
    <property type="match status" value="1"/>
</dbReference>
<accession>A0A7D3Y0C0</accession>
<organism evidence="2 3">
    <name type="scientific">Kroppenstedtia pulmonis</name>
    <dbReference type="NCBI Taxonomy" id="1380685"/>
    <lineage>
        <taxon>Bacteria</taxon>
        <taxon>Bacillati</taxon>
        <taxon>Bacillota</taxon>
        <taxon>Bacilli</taxon>
        <taxon>Bacillales</taxon>
        <taxon>Thermoactinomycetaceae</taxon>
        <taxon>Kroppenstedtia</taxon>
    </lineage>
</organism>
<gene>
    <name evidence="2" type="ORF">GXN76_03250</name>
</gene>
<evidence type="ECO:0000313" key="3">
    <source>
        <dbReference type="Proteomes" id="UP000503088"/>
    </source>
</evidence>
<evidence type="ECO:0000259" key="1">
    <source>
        <dbReference type="Pfam" id="PF03551"/>
    </source>
</evidence>
<dbReference type="InterPro" id="IPR005149">
    <property type="entry name" value="Tscrpt_reg_PadR_N"/>
</dbReference>
<reference evidence="2 3" key="1">
    <citation type="submission" date="2020-01" db="EMBL/GenBank/DDBJ databases">
        <authorList>
            <person name="Gulvik C.A."/>
            <person name="Batra D.G."/>
        </authorList>
    </citation>
    <scope>NUCLEOTIDE SEQUENCE [LARGE SCALE GENOMIC DNA]</scope>
    <source>
        <strain evidence="2 3">W9323</strain>
    </source>
</reference>
<dbReference type="Gene3D" id="1.10.10.10">
    <property type="entry name" value="Winged helix-like DNA-binding domain superfamily/Winged helix DNA-binding domain"/>
    <property type="match status" value="1"/>
</dbReference>
<dbReference type="AlphaFoldDB" id="A0A7D3Y0C0"/>
<dbReference type="EMBL" id="CP048104">
    <property type="protein sequence ID" value="QKG83583.1"/>
    <property type="molecule type" value="Genomic_DNA"/>
</dbReference>
<protein>
    <submittedName>
        <fullName evidence="2">PadR family transcriptional regulator</fullName>
    </submittedName>
</protein>
<dbReference type="InterPro" id="IPR052509">
    <property type="entry name" value="Metal_resp_DNA-bind_regulator"/>
</dbReference>
<sequence length="109" mass="12715">MSAYSQMLKGIMEGCILAIMEKQEVYGYELSQLLQQYGFPHISEGSIYPLLLRMQKDKWILGKMRSSPSGPKRKYYRLTPSGQKALREFRKNWQGLSLAVDRILNQSYF</sequence>
<dbReference type="InterPro" id="IPR036388">
    <property type="entry name" value="WH-like_DNA-bd_sf"/>
</dbReference>
<dbReference type="InterPro" id="IPR036390">
    <property type="entry name" value="WH_DNA-bd_sf"/>
</dbReference>
<evidence type="ECO:0000313" key="2">
    <source>
        <dbReference type="EMBL" id="QKG83583.1"/>
    </source>
</evidence>
<name>A0A7D3Y0C0_9BACL</name>
<keyword evidence="3" id="KW-1185">Reference proteome</keyword>
<dbReference type="KEGG" id="kpul:GXN76_03250"/>